<feature type="transmembrane region" description="Helical" evidence="1">
    <location>
        <begin position="160"/>
        <end position="182"/>
    </location>
</feature>
<keyword evidence="1" id="KW-1133">Transmembrane helix</keyword>
<evidence type="ECO:0008006" key="4">
    <source>
        <dbReference type="Google" id="ProtNLM"/>
    </source>
</evidence>
<organism evidence="2 3">
    <name type="scientific">Pseudalkalibacillus berkeleyi</name>
    <dbReference type="NCBI Taxonomy" id="1069813"/>
    <lineage>
        <taxon>Bacteria</taxon>
        <taxon>Bacillati</taxon>
        <taxon>Bacillota</taxon>
        <taxon>Bacilli</taxon>
        <taxon>Bacillales</taxon>
        <taxon>Fictibacillaceae</taxon>
        <taxon>Pseudalkalibacillus</taxon>
    </lineage>
</organism>
<feature type="transmembrane region" description="Helical" evidence="1">
    <location>
        <begin position="194"/>
        <end position="218"/>
    </location>
</feature>
<keyword evidence="1" id="KW-0812">Transmembrane</keyword>
<reference evidence="2 3" key="1">
    <citation type="submission" date="2022-01" db="EMBL/GenBank/DDBJ databases">
        <title>Alkalihalobacillus sp. EGI L200015, a novel bacterium isolated from a salt lake sediment.</title>
        <authorList>
            <person name="Gao L."/>
            <person name="Fang B.-Z."/>
            <person name="Li W.-J."/>
        </authorList>
    </citation>
    <scope>NUCLEOTIDE SEQUENCE [LARGE SCALE GENOMIC DNA]</scope>
    <source>
        <strain evidence="2 3">KCTC 12718</strain>
    </source>
</reference>
<evidence type="ECO:0000256" key="1">
    <source>
        <dbReference type="SAM" id="Phobius"/>
    </source>
</evidence>
<dbReference type="Proteomes" id="UP001649381">
    <property type="component" value="Unassembled WGS sequence"/>
</dbReference>
<protein>
    <recommendedName>
        <fullName evidence="4">Yip1 domain-containing protein</fullName>
    </recommendedName>
</protein>
<name>A0ABS9GVB9_9BACL</name>
<feature type="transmembrane region" description="Helical" evidence="1">
    <location>
        <begin position="118"/>
        <end position="140"/>
    </location>
</feature>
<sequence length="224" mass="25595">MEHRVQVWRGLFKPEETIHTLRESKSIHGYRWRLLILLLCSSIIFGITFYIQSAEWLLLPEAVKLDLTNDQKFAASILIGIGGGLSGIILPFLMIGSSALLLWGFFRDIGFKRLFVMNTYLFVIILIGLAANLPFMYAFGSTEMLSPYGIGPWVKALTDHVFLTTMSGWITIFFIWHMYSTIRLLMEASLKSKRYILCVTIGLHIILITCLSVINMMYHLHLNG</sequence>
<proteinExistence type="predicted"/>
<keyword evidence="3" id="KW-1185">Reference proteome</keyword>
<evidence type="ECO:0000313" key="2">
    <source>
        <dbReference type="EMBL" id="MCF6136774.1"/>
    </source>
</evidence>
<accession>A0ABS9GVB9</accession>
<feature type="transmembrane region" description="Helical" evidence="1">
    <location>
        <begin position="73"/>
        <end position="106"/>
    </location>
</feature>
<keyword evidence="1" id="KW-0472">Membrane</keyword>
<gene>
    <name evidence="2" type="ORF">L2716_03465</name>
</gene>
<evidence type="ECO:0000313" key="3">
    <source>
        <dbReference type="Proteomes" id="UP001649381"/>
    </source>
</evidence>
<dbReference type="RefSeq" id="WP_236331812.1">
    <property type="nucleotide sequence ID" value="NZ_JAKIJS010000001.1"/>
</dbReference>
<dbReference type="EMBL" id="JAKIJS010000001">
    <property type="protein sequence ID" value="MCF6136774.1"/>
    <property type="molecule type" value="Genomic_DNA"/>
</dbReference>
<comment type="caution">
    <text evidence="2">The sequence shown here is derived from an EMBL/GenBank/DDBJ whole genome shotgun (WGS) entry which is preliminary data.</text>
</comment>
<feature type="transmembrane region" description="Helical" evidence="1">
    <location>
        <begin position="32"/>
        <end position="53"/>
    </location>
</feature>